<evidence type="ECO:0000313" key="1">
    <source>
        <dbReference type="EMBL" id="MBH0777327.1"/>
    </source>
</evidence>
<dbReference type="EMBL" id="JADMLG010000004">
    <property type="protein sequence ID" value="MBH0777327.1"/>
    <property type="molecule type" value="Genomic_DNA"/>
</dbReference>
<dbReference type="Proteomes" id="UP000655751">
    <property type="component" value="Unassembled WGS sequence"/>
</dbReference>
<dbReference type="Pfam" id="PF26317">
    <property type="entry name" value="CntK_N"/>
    <property type="match status" value="1"/>
</dbReference>
<organism evidence="1 2">
    <name type="scientific">Nocardia bovistercoris</name>
    <dbReference type="NCBI Taxonomy" id="2785916"/>
    <lineage>
        <taxon>Bacteria</taxon>
        <taxon>Bacillati</taxon>
        <taxon>Actinomycetota</taxon>
        <taxon>Actinomycetes</taxon>
        <taxon>Mycobacteriales</taxon>
        <taxon>Nocardiaceae</taxon>
        <taxon>Nocardia</taxon>
    </lineage>
</organism>
<evidence type="ECO:0000313" key="2">
    <source>
        <dbReference type="Proteomes" id="UP000655751"/>
    </source>
</evidence>
<keyword evidence="2" id="KW-1185">Reference proteome</keyword>
<proteinExistence type="predicted"/>
<dbReference type="InterPro" id="IPR058944">
    <property type="entry name" value="CntK-like"/>
</dbReference>
<dbReference type="Gene3D" id="3.10.310.10">
    <property type="entry name" value="Diaminopimelate Epimerase, Chain A, domain 1"/>
    <property type="match status" value="2"/>
</dbReference>
<gene>
    <name evidence="1" type="ORF">IT779_13660</name>
</gene>
<accession>A0A931I9A6</accession>
<dbReference type="RefSeq" id="WP_196149628.1">
    <property type="nucleotide sequence ID" value="NZ_JADMLG010000004.1"/>
</dbReference>
<name>A0A931I9A6_9NOCA</name>
<evidence type="ECO:0008006" key="3">
    <source>
        <dbReference type="Google" id="ProtNLM"/>
    </source>
</evidence>
<comment type="caution">
    <text evidence="1">The sequence shown here is derived from an EMBL/GenBank/DDBJ whole genome shotgun (WGS) entry which is preliminary data.</text>
</comment>
<dbReference type="SUPFAM" id="SSF54506">
    <property type="entry name" value="Diaminopimelate epimerase-like"/>
    <property type="match status" value="1"/>
</dbReference>
<reference evidence="1" key="1">
    <citation type="submission" date="2020-11" db="EMBL/GenBank/DDBJ databases">
        <title>Nocardia NEAU-351.nov., a novel actinomycete isolated from the cow dung.</title>
        <authorList>
            <person name="Zhang X."/>
        </authorList>
    </citation>
    <scope>NUCLEOTIDE SEQUENCE</scope>
    <source>
        <strain evidence="1">NEAU-351</strain>
    </source>
</reference>
<sequence length="272" mass="28786">MSTVEVLHRVVVAYPGGNATAVVFDHALDADRKDLNTRLIDALATLDPDLPGIEQCCFATTPRTDSTAIGRMEMFGGEFCGNATRGVIRILTDGRDTDGLVEASGVDHPLRFEVTDATVRLTMPLPARAETVPEGALVALGGITHLVVTDPAARTRTTPRELLTRLLAARTHALHELPAAGVTFYDNTTGAAHFSVWVREVDTVFDETACGSGTSAIGIAAATAARNTLTLRVIQPSGESITTEATWTHDTLDTSTIAGPVDILFDGAVRLP</sequence>
<dbReference type="AlphaFoldDB" id="A0A931I9A6"/>
<protein>
    <recommendedName>
        <fullName evidence="3">Diaminopimelate epimerase</fullName>
    </recommendedName>
</protein>